<organism evidence="1 2">
    <name type="scientific">Octadecabacter temperatus</name>
    <dbReference type="NCBI Taxonomy" id="1458307"/>
    <lineage>
        <taxon>Bacteria</taxon>
        <taxon>Pseudomonadati</taxon>
        <taxon>Pseudomonadota</taxon>
        <taxon>Alphaproteobacteria</taxon>
        <taxon>Rhodobacterales</taxon>
        <taxon>Roseobacteraceae</taxon>
        <taxon>Octadecabacter</taxon>
    </lineage>
</organism>
<evidence type="ECO:0000313" key="2">
    <source>
        <dbReference type="Proteomes" id="UP000067444"/>
    </source>
</evidence>
<dbReference type="SUPFAM" id="SSF51294">
    <property type="entry name" value="Hedgehog/intein (Hint) domain"/>
    <property type="match status" value="1"/>
</dbReference>
<proteinExistence type="predicted"/>
<protein>
    <submittedName>
        <fullName evidence="1">Uncharacterized protein</fullName>
    </submittedName>
</protein>
<dbReference type="Proteomes" id="UP000067444">
    <property type="component" value="Chromosome"/>
</dbReference>
<accession>A0A0K0Y779</accession>
<dbReference type="STRING" id="1458307.OSB_22870"/>
<dbReference type="InterPro" id="IPR028992">
    <property type="entry name" value="Hedgehog/Intein_dom"/>
</dbReference>
<evidence type="ECO:0000313" key="1">
    <source>
        <dbReference type="EMBL" id="AKS46823.1"/>
    </source>
</evidence>
<dbReference type="KEGG" id="otm:OSB_22870"/>
<dbReference type="AlphaFoldDB" id="A0A0K0Y779"/>
<gene>
    <name evidence="1" type="ORF">OSB_22870</name>
</gene>
<dbReference type="EMBL" id="CP012160">
    <property type="protein sequence ID" value="AKS46823.1"/>
    <property type="molecule type" value="Genomic_DNA"/>
</dbReference>
<sequence>MINAPNLPLCAPRSAFGITAYGFVATDHLAAEAVQIIKKLDMGMSKMFAWKNTTWDAAKTETAQPKLDARTTGMVSGTKVATNVGWAPIETIREGQQVLTFDGGLQTVIAITRHALMADRMDIASWPLSVPAGALGNREDMMILPHQSVMIESDAAEEMTGDPFALIPGAALIGFRGITQERPAEWVEVIQLHFAQDEIVFANIGALFLCRAQADLTSDMGASSYDVLNMEVAEDLVDCLMFEDDARAPSAAPVYHAVA</sequence>
<keyword evidence="2" id="KW-1185">Reference proteome</keyword>
<reference evidence="1 2" key="1">
    <citation type="journal article" date="2015" name="Genome Announc.">
        <title>Closed Genome Sequence of Octadecabacter temperatus SB1, the First Mesophilic Species of the Genus Octadecabacter.</title>
        <authorList>
            <person name="Voget S."/>
            <person name="Billerbeck S."/>
            <person name="Simon M."/>
            <person name="Daniel R."/>
        </authorList>
    </citation>
    <scope>NUCLEOTIDE SEQUENCE [LARGE SCALE GENOMIC DNA]</scope>
    <source>
        <strain evidence="1 2">SB1</strain>
    </source>
</reference>
<dbReference type="Pfam" id="PF13403">
    <property type="entry name" value="Hint_2"/>
    <property type="match status" value="1"/>
</dbReference>
<name>A0A0K0Y779_9RHOB</name>
<dbReference type="InterPro" id="IPR036844">
    <property type="entry name" value="Hint_dom_sf"/>
</dbReference>